<proteinExistence type="predicted"/>
<evidence type="ECO:0000313" key="2">
    <source>
        <dbReference type="EMBL" id="NKZ03884.1"/>
    </source>
</evidence>
<dbReference type="Proteomes" id="UP000579250">
    <property type="component" value="Unassembled WGS sequence"/>
</dbReference>
<evidence type="ECO:0000313" key="3">
    <source>
        <dbReference type="Proteomes" id="UP000579250"/>
    </source>
</evidence>
<keyword evidence="2" id="KW-0808">Transferase</keyword>
<dbReference type="InterPro" id="IPR029063">
    <property type="entry name" value="SAM-dependent_MTases_sf"/>
</dbReference>
<dbReference type="PIRSF" id="PIRSF017393">
    <property type="entry name" value="MTase_SAV2177"/>
    <property type="match status" value="1"/>
</dbReference>
<keyword evidence="2" id="KW-0489">Methyltransferase</keyword>
<accession>A0A846YZ71</accession>
<organism evidence="2 3">
    <name type="scientific">Actinomadura latina</name>
    <dbReference type="NCBI Taxonomy" id="163603"/>
    <lineage>
        <taxon>Bacteria</taxon>
        <taxon>Bacillati</taxon>
        <taxon>Actinomycetota</taxon>
        <taxon>Actinomycetes</taxon>
        <taxon>Streptosporangiales</taxon>
        <taxon>Thermomonosporaceae</taxon>
        <taxon>Actinomadura</taxon>
    </lineage>
</organism>
<comment type="caution">
    <text evidence="2">The sequence shown here is derived from an EMBL/GenBank/DDBJ whole genome shotgun (WGS) entry which is preliminary data.</text>
</comment>
<dbReference type="SUPFAM" id="SSF53335">
    <property type="entry name" value="S-adenosyl-L-methionine-dependent methyltransferases"/>
    <property type="match status" value="1"/>
</dbReference>
<sequence length="283" mass="30593">MAALEETFVASDLPGESPSQDKLSRFNTSIPHPARVYDAWLGGKDNYAADRAAAEAGLQAFPSTVKSVRANRAFLARTVEYLVAEAGIRQFLDIGTGLPSANNTHEVAQAIAPECRIAYVDNDPIVLAHAEALLRSTDSGATDYIDADLREPGKILQEASRTLDFSRPVAVMLIAVLHFIPDEPNPYQIADSLMAAVPPGSYLVVSHTAKDIFPEEMAAFARAMNQKSAEKVTLRDHEQVAGFFRGLDLVEPGVVQVPQWRPRSDLEASAPAALWGGMARKPA</sequence>
<feature type="region of interest" description="Disordered" evidence="1">
    <location>
        <begin position="1"/>
        <end position="22"/>
    </location>
</feature>
<evidence type="ECO:0000256" key="1">
    <source>
        <dbReference type="SAM" id="MobiDB-lite"/>
    </source>
</evidence>
<keyword evidence="3" id="KW-1185">Reference proteome</keyword>
<dbReference type="InterPro" id="IPR006764">
    <property type="entry name" value="SAM_dep_MeTrfase_SAV2177_type"/>
</dbReference>
<dbReference type="GO" id="GO:0032259">
    <property type="term" value="P:methylation"/>
    <property type="evidence" value="ECO:0007669"/>
    <property type="project" value="UniProtKB-KW"/>
</dbReference>
<protein>
    <submittedName>
        <fullName evidence="2">SAM-dependent methyltransferase</fullName>
    </submittedName>
</protein>
<dbReference type="Gene3D" id="3.40.50.150">
    <property type="entry name" value="Vaccinia Virus protein VP39"/>
    <property type="match status" value="1"/>
</dbReference>
<reference evidence="2 3" key="1">
    <citation type="submission" date="2020-04" db="EMBL/GenBank/DDBJ databases">
        <title>MicrobeNet Type strains.</title>
        <authorList>
            <person name="Nicholson A.C."/>
        </authorList>
    </citation>
    <scope>NUCLEOTIDE SEQUENCE [LARGE SCALE GENOMIC DNA]</scope>
    <source>
        <strain evidence="2 3">ATCC BAA-277</strain>
    </source>
</reference>
<dbReference type="Pfam" id="PF04672">
    <property type="entry name" value="Methyltransf_19"/>
    <property type="match status" value="1"/>
</dbReference>
<dbReference type="GO" id="GO:0008168">
    <property type="term" value="F:methyltransferase activity"/>
    <property type="evidence" value="ECO:0007669"/>
    <property type="project" value="UniProtKB-KW"/>
</dbReference>
<dbReference type="EMBL" id="JAAXPI010000008">
    <property type="protein sequence ID" value="NKZ03884.1"/>
    <property type="molecule type" value="Genomic_DNA"/>
</dbReference>
<name>A0A846YZ71_9ACTN</name>
<gene>
    <name evidence="2" type="ORF">HGB48_09005</name>
</gene>
<dbReference type="AlphaFoldDB" id="A0A846YZ71"/>